<dbReference type="EMBL" id="CAAALY010249172">
    <property type="protein sequence ID" value="VEL35137.1"/>
    <property type="molecule type" value="Genomic_DNA"/>
</dbReference>
<evidence type="ECO:0000313" key="2">
    <source>
        <dbReference type="EMBL" id="VEL35137.1"/>
    </source>
</evidence>
<evidence type="ECO:0000256" key="1">
    <source>
        <dbReference type="SAM" id="MobiDB-lite"/>
    </source>
</evidence>
<dbReference type="Proteomes" id="UP000784294">
    <property type="component" value="Unassembled WGS sequence"/>
</dbReference>
<feature type="compositionally biased region" description="Low complexity" evidence="1">
    <location>
        <begin position="155"/>
        <end position="164"/>
    </location>
</feature>
<feature type="compositionally biased region" description="Pro residues" evidence="1">
    <location>
        <begin position="189"/>
        <end position="214"/>
    </location>
</feature>
<reference evidence="2" key="1">
    <citation type="submission" date="2018-11" db="EMBL/GenBank/DDBJ databases">
        <authorList>
            <consortium name="Pathogen Informatics"/>
        </authorList>
    </citation>
    <scope>NUCLEOTIDE SEQUENCE</scope>
</reference>
<gene>
    <name evidence="2" type="ORF">PXEA_LOCUS28577</name>
</gene>
<organism evidence="2 3">
    <name type="scientific">Protopolystoma xenopodis</name>
    <dbReference type="NCBI Taxonomy" id="117903"/>
    <lineage>
        <taxon>Eukaryota</taxon>
        <taxon>Metazoa</taxon>
        <taxon>Spiralia</taxon>
        <taxon>Lophotrochozoa</taxon>
        <taxon>Platyhelminthes</taxon>
        <taxon>Monogenea</taxon>
        <taxon>Polyopisthocotylea</taxon>
        <taxon>Polystomatidea</taxon>
        <taxon>Polystomatidae</taxon>
        <taxon>Protopolystoma</taxon>
    </lineage>
</organism>
<dbReference type="AlphaFoldDB" id="A0A3S5BQR6"/>
<feature type="region of interest" description="Disordered" evidence="1">
    <location>
        <begin position="127"/>
        <end position="222"/>
    </location>
</feature>
<sequence length="385" mass="38407">MSCLSNSASASAGNNTSTTSCGYMRPLMLAGGPHVSGAANAPHDLAMVYPPLASSTSTFTASSSAAAAAALHDLFSASVASRSSTGLARGSFSAGNSGASSLLSAPSQQSMLARAIAAFANFSSSSSSPSCSSPPSPCPSTTPSTASIAGYPSQPAHLISLASPSPSPSPLPLPSPLRPPPSALLMHPLGPPLRRPCDDLPPPPPPPPTPPQPSPSMNMSHVTPNSLASMAVLLAANSLGLASANHSRTHLHNTGDGDANAGVVDGNRQVRTDGDVGPASRALTSGETVSFSMPAARQTHTTADPLGLPGGPTIAVGPAYPNLDELDLQNVCFPTGLGLPLPAGPGSRHLAGPPGLTTPSIAFQAYLDLLRSLGNCCYSSPLSKP</sequence>
<keyword evidence="3" id="KW-1185">Reference proteome</keyword>
<proteinExistence type="predicted"/>
<name>A0A3S5BQR6_9PLAT</name>
<evidence type="ECO:0000313" key="3">
    <source>
        <dbReference type="Proteomes" id="UP000784294"/>
    </source>
</evidence>
<comment type="caution">
    <text evidence="2">The sequence shown here is derived from an EMBL/GenBank/DDBJ whole genome shotgun (WGS) entry which is preliminary data.</text>
</comment>
<feature type="compositionally biased region" description="Pro residues" evidence="1">
    <location>
        <begin position="165"/>
        <end position="182"/>
    </location>
</feature>
<protein>
    <submittedName>
        <fullName evidence="2">Uncharacterized protein</fullName>
    </submittedName>
</protein>
<accession>A0A3S5BQR6</accession>